<dbReference type="PANTHER" id="PTHR40942">
    <property type="match status" value="1"/>
</dbReference>
<dbReference type="NCBIfam" id="TIGR00668">
    <property type="entry name" value="apaH"/>
    <property type="match status" value="1"/>
</dbReference>
<comment type="similarity">
    <text evidence="2">Belongs to the Ap4A hydrolase family.</text>
</comment>
<proteinExistence type="inferred from homology"/>
<protein>
    <recommendedName>
        <fullName evidence="3">bis(5'-nucleosyl)-tetraphosphatase (symmetrical)</fullName>
        <ecNumber evidence="3">3.6.1.41</ecNumber>
    </recommendedName>
    <alternativeName>
        <fullName evidence="6">Ap4A hydrolase</fullName>
    </alternativeName>
    <alternativeName>
        <fullName evidence="5">Diadenosine 5',5'''-P1,P4-tetraphosphate pyrophosphohydrolase</fullName>
    </alternativeName>
    <alternativeName>
        <fullName evidence="7">Diadenosine tetraphosphatase</fullName>
    </alternativeName>
</protein>
<evidence type="ECO:0000256" key="6">
    <source>
        <dbReference type="ARBA" id="ARBA00032248"/>
    </source>
</evidence>
<name>A0A3B0VTC0_9ZZZZ</name>
<evidence type="ECO:0000256" key="4">
    <source>
        <dbReference type="ARBA" id="ARBA00022801"/>
    </source>
</evidence>
<dbReference type="InterPro" id="IPR029052">
    <property type="entry name" value="Metallo-depent_PP-like"/>
</dbReference>
<dbReference type="CDD" id="cd07422">
    <property type="entry name" value="MPP_ApaH"/>
    <property type="match status" value="1"/>
</dbReference>
<comment type="function">
    <text evidence="1">Hydrolyzes diadenosine 5',5'''-P1,P4-tetraphosphate to yield ADP.</text>
</comment>
<dbReference type="Gene3D" id="3.60.21.10">
    <property type="match status" value="1"/>
</dbReference>
<gene>
    <name evidence="10" type="ORF">MNBD_GAMMA03-2012</name>
</gene>
<dbReference type="EMBL" id="UOFC01000118">
    <property type="protein sequence ID" value="VAW46895.1"/>
    <property type="molecule type" value="Genomic_DNA"/>
</dbReference>
<dbReference type="EC" id="3.6.1.41" evidence="3"/>
<dbReference type="PANTHER" id="PTHR40942:SF4">
    <property type="entry name" value="CYTOCHROME C5"/>
    <property type="match status" value="1"/>
</dbReference>
<evidence type="ECO:0000256" key="8">
    <source>
        <dbReference type="ARBA" id="ARBA00049417"/>
    </source>
</evidence>
<evidence type="ECO:0000256" key="3">
    <source>
        <dbReference type="ARBA" id="ARBA00012506"/>
    </source>
</evidence>
<dbReference type="HAMAP" id="MF_00199">
    <property type="entry name" value="ApaH"/>
    <property type="match status" value="1"/>
</dbReference>
<evidence type="ECO:0000256" key="1">
    <source>
        <dbReference type="ARBA" id="ARBA00003413"/>
    </source>
</evidence>
<feature type="domain" description="Calcineurin-like phosphoesterase" evidence="9">
    <location>
        <begin position="1"/>
        <end position="180"/>
    </location>
</feature>
<evidence type="ECO:0000256" key="5">
    <source>
        <dbReference type="ARBA" id="ARBA00031248"/>
    </source>
</evidence>
<organism evidence="10">
    <name type="scientific">hydrothermal vent metagenome</name>
    <dbReference type="NCBI Taxonomy" id="652676"/>
    <lineage>
        <taxon>unclassified sequences</taxon>
        <taxon>metagenomes</taxon>
        <taxon>ecological metagenomes</taxon>
    </lineage>
</organism>
<dbReference type="Pfam" id="PF00149">
    <property type="entry name" value="Metallophos"/>
    <property type="match status" value="1"/>
</dbReference>
<evidence type="ECO:0000259" key="9">
    <source>
        <dbReference type="Pfam" id="PF00149"/>
    </source>
</evidence>
<accession>A0A3B0VTC0</accession>
<evidence type="ECO:0000313" key="10">
    <source>
        <dbReference type="EMBL" id="VAW46895.1"/>
    </source>
</evidence>
<dbReference type="PIRSF" id="PIRSF000903">
    <property type="entry name" value="B5n-ttraPtase_sm"/>
    <property type="match status" value="1"/>
</dbReference>
<comment type="catalytic activity">
    <reaction evidence="8">
        <text>P(1),P(4)-bis(5'-adenosyl) tetraphosphate + H2O = 2 ADP + 2 H(+)</text>
        <dbReference type="Rhea" id="RHEA:24252"/>
        <dbReference type="ChEBI" id="CHEBI:15377"/>
        <dbReference type="ChEBI" id="CHEBI:15378"/>
        <dbReference type="ChEBI" id="CHEBI:58141"/>
        <dbReference type="ChEBI" id="CHEBI:456216"/>
        <dbReference type="EC" id="3.6.1.41"/>
    </reaction>
</comment>
<evidence type="ECO:0000256" key="7">
    <source>
        <dbReference type="ARBA" id="ARBA00033210"/>
    </source>
</evidence>
<dbReference type="InterPro" id="IPR004617">
    <property type="entry name" value="ApaH"/>
</dbReference>
<dbReference type="NCBIfam" id="NF001204">
    <property type="entry name" value="PRK00166.1"/>
    <property type="match status" value="1"/>
</dbReference>
<dbReference type="AlphaFoldDB" id="A0A3B0VTC0"/>
<dbReference type="GO" id="GO:0008803">
    <property type="term" value="F:bis(5'-nucleosyl)-tetraphosphatase (symmetrical) activity"/>
    <property type="evidence" value="ECO:0007669"/>
    <property type="project" value="UniProtKB-EC"/>
</dbReference>
<reference evidence="10" key="1">
    <citation type="submission" date="2018-06" db="EMBL/GenBank/DDBJ databases">
        <authorList>
            <person name="Zhirakovskaya E."/>
        </authorList>
    </citation>
    <scope>NUCLEOTIDE SEQUENCE</scope>
</reference>
<evidence type="ECO:0000256" key="2">
    <source>
        <dbReference type="ARBA" id="ARBA00005419"/>
    </source>
</evidence>
<dbReference type="SUPFAM" id="SSF56300">
    <property type="entry name" value="Metallo-dependent phosphatases"/>
    <property type="match status" value="1"/>
</dbReference>
<dbReference type="InterPro" id="IPR004843">
    <property type="entry name" value="Calcineurin-like_PHP"/>
</dbReference>
<keyword evidence="4 10" id="KW-0378">Hydrolase</keyword>
<sequence>MTTYVIGDLQGCYDELQTLLKHINYQPEQDFLWFVGDLVNRGPKSLECLRFVKQLEQQGQAKTVLGNHDFHLLAAYAGFEKFCSKSDTLQDILHAKDVDELINWLRQQPLMLKHPIYNTVMVHAGIPPQWSIQAALGYAKEVETLLQREDWKNTLVNHLFGNHPNQWQETLSGWERVRYILNAFARMRYCDANGALEFTLKSAPESEQHRQKMEPYKPWFVFPNRKNKDHDIFFGHWSTLGEIDAYQVHSTDTGCLWGGKMTAYAMETKQRLSISCTQQCRPKSPKKGSNKS</sequence>